<evidence type="ECO:0000313" key="2">
    <source>
        <dbReference type="EMBL" id="GGZ55573.1"/>
    </source>
</evidence>
<proteinExistence type="predicted"/>
<name>A0ABQ3BVN1_9FLAO</name>
<sequence length="156" mass="17384">MLPWPTKFFKMKKVYILILSAILTIACSSDDNHRQNNPNLLDVNVNFTVDTSFPQFSNLSVSVGSPVYVGGYGNGGIFLMNNGSSIVAWDAIDPNHPRDNSCTSMQLEGPHVVCNCEGNKYELFNGNFIEGENLEYTLYNYRVSEVSPGVYRVTNN</sequence>
<keyword evidence="1" id="KW-0732">Signal</keyword>
<feature type="chain" id="PRO_5045046726" description="Ferredoxin subunit of nitrite reductase or a ring-hydroxylating dioxygenase" evidence="1">
    <location>
        <begin position="29"/>
        <end position="156"/>
    </location>
</feature>
<dbReference type="PROSITE" id="PS51257">
    <property type="entry name" value="PROKAR_LIPOPROTEIN"/>
    <property type="match status" value="1"/>
</dbReference>
<evidence type="ECO:0000256" key="1">
    <source>
        <dbReference type="SAM" id="SignalP"/>
    </source>
</evidence>
<comment type="caution">
    <text evidence="2">The sequence shown here is derived from an EMBL/GenBank/DDBJ whole genome shotgun (WGS) entry which is preliminary data.</text>
</comment>
<protein>
    <recommendedName>
        <fullName evidence="4">Ferredoxin subunit of nitrite reductase or a ring-hydroxylating dioxygenase</fullName>
    </recommendedName>
</protein>
<evidence type="ECO:0008006" key="4">
    <source>
        <dbReference type="Google" id="ProtNLM"/>
    </source>
</evidence>
<feature type="signal peptide" evidence="1">
    <location>
        <begin position="1"/>
        <end position="28"/>
    </location>
</feature>
<reference evidence="3" key="1">
    <citation type="journal article" date="2019" name="Int. J. Syst. Evol. Microbiol.">
        <title>The Global Catalogue of Microorganisms (GCM) 10K type strain sequencing project: providing services to taxonomists for standard genome sequencing and annotation.</title>
        <authorList>
            <consortium name="The Broad Institute Genomics Platform"/>
            <consortium name="The Broad Institute Genome Sequencing Center for Infectious Disease"/>
            <person name="Wu L."/>
            <person name="Ma J."/>
        </authorList>
    </citation>
    <scope>NUCLEOTIDE SEQUENCE [LARGE SCALE GENOMIC DNA]</scope>
    <source>
        <strain evidence="3">KCTC 12708</strain>
    </source>
</reference>
<keyword evidence="3" id="KW-1185">Reference proteome</keyword>
<dbReference type="Proteomes" id="UP000615593">
    <property type="component" value="Unassembled WGS sequence"/>
</dbReference>
<dbReference type="EMBL" id="BMWY01000004">
    <property type="protein sequence ID" value="GGZ55573.1"/>
    <property type="molecule type" value="Genomic_DNA"/>
</dbReference>
<evidence type="ECO:0000313" key="3">
    <source>
        <dbReference type="Proteomes" id="UP000615593"/>
    </source>
</evidence>
<accession>A0ABQ3BVN1</accession>
<organism evidence="2 3">
    <name type="scientific">Mesonia mobilis</name>
    <dbReference type="NCBI Taxonomy" id="369791"/>
    <lineage>
        <taxon>Bacteria</taxon>
        <taxon>Pseudomonadati</taxon>
        <taxon>Bacteroidota</taxon>
        <taxon>Flavobacteriia</taxon>
        <taxon>Flavobacteriales</taxon>
        <taxon>Flavobacteriaceae</taxon>
        <taxon>Mesonia</taxon>
    </lineage>
</organism>
<gene>
    <name evidence="2" type="ORF">GCM10008088_16430</name>
</gene>